<feature type="transmembrane region" description="Helical" evidence="6">
    <location>
        <begin position="31"/>
        <end position="53"/>
    </location>
</feature>
<dbReference type="InterPro" id="IPR051791">
    <property type="entry name" value="Pra-immunoreactive"/>
</dbReference>
<dbReference type="EMBL" id="BMIS01000015">
    <property type="protein sequence ID" value="GGE77017.1"/>
    <property type="molecule type" value="Genomic_DNA"/>
</dbReference>
<keyword evidence="4 6" id="KW-1133">Transmembrane helix</keyword>
<evidence type="ECO:0000256" key="6">
    <source>
        <dbReference type="SAM" id="Phobius"/>
    </source>
</evidence>
<dbReference type="Pfam" id="PF06271">
    <property type="entry name" value="RDD"/>
    <property type="match status" value="1"/>
</dbReference>
<keyword evidence="5 6" id="KW-0472">Membrane</keyword>
<comment type="subcellular location">
    <subcellularLocation>
        <location evidence="1">Cell membrane</location>
        <topology evidence="1">Multi-pass membrane protein</topology>
    </subcellularLocation>
</comment>
<dbReference type="PANTHER" id="PTHR36115:SF6">
    <property type="entry name" value="PROLINE-RICH ANTIGEN HOMOLOG"/>
    <property type="match status" value="1"/>
</dbReference>
<reference evidence="8" key="1">
    <citation type="journal article" date="2014" name="Int. J. Syst. Evol. Microbiol.">
        <title>Complete genome sequence of Corynebacterium casei LMG S-19264T (=DSM 44701T), isolated from a smear-ripened cheese.</title>
        <authorList>
            <consortium name="US DOE Joint Genome Institute (JGI-PGF)"/>
            <person name="Walter F."/>
            <person name="Albersmeier A."/>
            <person name="Kalinowski J."/>
            <person name="Ruckert C."/>
        </authorList>
    </citation>
    <scope>NUCLEOTIDE SEQUENCE</scope>
    <source>
        <strain evidence="8">CGMCC 1.15388</strain>
    </source>
</reference>
<keyword evidence="3 6" id="KW-0812">Transmembrane</keyword>
<reference evidence="8" key="2">
    <citation type="submission" date="2020-09" db="EMBL/GenBank/DDBJ databases">
        <authorList>
            <person name="Sun Q."/>
            <person name="Zhou Y."/>
        </authorList>
    </citation>
    <scope>NUCLEOTIDE SEQUENCE</scope>
    <source>
        <strain evidence="8">CGMCC 1.15388</strain>
    </source>
</reference>
<feature type="transmembrane region" description="Helical" evidence="6">
    <location>
        <begin position="107"/>
        <end position="124"/>
    </location>
</feature>
<feature type="transmembrane region" description="Helical" evidence="6">
    <location>
        <begin position="65"/>
        <end position="86"/>
    </location>
</feature>
<keyword evidence="9" id="KW-1185">Reference proteome</keyword>
<feature type="domain" description="RDD" evidence="7">
    <location>
        <begin position="25"/>
        <end position="136"/>
    </location>
</feature>
<evidence type="ECO:0000313" key="8">
    <source>
        <dbReference type="EMBL" id="GGE77017.1"/>
    </source>
</evidence>
<evidence type="ECO:0000256" key="3">
    <source>
        <dbReference type="ARBA" id="ARBA00022692"/>
    </source>
</evidence>
<keyword evidence="2" id="KW-1003">Cell membrane</keyword>
<evidence type="ECO:0000313" key="9">
    <source>
        <dbReference type="Proteomes" id="UP000633136"/>
    </source>
</evidence>
<name>A0A917ERQ3_9MICC</name>
<proteinExistence type="predicted"/>
<dbReference type="InterPro" id="IPR010432">
    <property type="entry name" value="RDD"/>
</dbReference>
<gene>
    <name evidence="8" type="ORF">GCM10011401_25480</name>
</gene>
<dbReference type="RefSeq" id="WP_188686408.1">
    <property type="nucleotide sequence ID" value="NZ_BMIS01000015.1"/>
</dbReference>
<comment type="caution">
    <text evidence="8">The sequence shown here is derived from an EMBL/GenBank/DDBJ whole genome shotgun (WGS) entry which is preliminary data.</text>
</comment>
<evidence type="ECO:0000256" key="2">
    <source>
        <dbReference type="ARBA" id="ARBA00022475"/>
    </source>
</evidence>
<dbReference type="PANTHER" id="PTHR36115">
    <property type="entry name" value="PROLINE-RICH ANTIGEN HOMOLOG-RELATED"/>
    <property type="match status" value="1"/>
</dbReference>
<evidence type="ECO:0000256" key="1">
    <source>
        <dbReference type="ARBA" id="ARBA00004651"/>
    </source>
</evidence>
<accession>A0A917ERQ3</accession>
<evidence type="ECO:0000256" key="4">
    <source>
        <dbReference type="ARBA" id="ARBA00022989"/>
    </source>
</evidence>
<dbReference type="Proteomes" id="UP000633136">
    <property type="component" value="Unassembled WGS sequence"/>
</dbReference>
<evidence type="ECO:0000259" key="7">
    <source>
        <dbReference type="Pfam" id="PF06271"/>
    </source>
</evidence>
<dbReference type="GO" id="GO:0005886">
    <property type="term" value="C:plasma membrane"/>
    <property type="evidence" value="ECO:0007669"/>
    <property type="project" value="UniProtKB-SubCell"/>
</dbReference>
<dbReference type="AlphaFoldDB" id="A0A917ERQ3"/>
<sequence length="142" mass="14876">MTAENDAGWPGQEYGLPESGAGSMAPFGRRVLALFIDWALVMFLGTLLAGTFAGSAQVADQTGGLVALVLFVLMHLTMVSFLGITVGKRIVRIQVVRGTEVPGLSAVALRTGLLLLVLPAILAGPDGRTLHDKAAGTFQLRM</sequence>
<evidence type="ECO:0000256" key="5">
    <source>
        <dbReference type="ARBA" id="ARBA00023136"/>
    </source>
</evidence>
<protein>
    <recommendedName>
        <fullName evidence="7">RDD domain-containing protein</fullName>
    </recommendedName>
</protein>
<organism evidence="8 9">
    <name type="scientific">Nesterenkonia cremea</name>
    <dbReference type="NCBI Taxonomy" id="1882340"/>
    <lineage>
        <taxon>Bacteria</taxon>
        <taxon>Bacillati</taxon>
        <taxon>Actinomycetota</taxon>
        <taxon>Actinomycetes</taxon>
        <taxon>Micrococcales</taxon>
        <taxon>Micrococcaceae</taxon>
        <taxon>Nesterenkonia</taxon>
    </lineage>
</organism>